<dbReference type="Pfam" id="PF02518">
    <property type="entry name" value="HATPase_c"/>
    <property type="match status" value="1"/>
</dbReference>
<evidence type="ECO:0000256" key="6">
    <source>
        <dbReference type="ARBA" id="ARBA00022777"/>
    </source>
</evidence>
<name>A0ABT7AUQ9_9CYAN</name>
<dbReference type="Pfam" id="PF00989">
    <property type="entry name" value="PAS"/>
    <property type="match status" value="1"/>
</dbReference>
<keyword evidence="5" id="KW-0808">Transferase</keyword>
<keyword evidence="8" id="KW-0175">Coiled coil</keyword>
<dbReference type="InterPro" id="IPR005467">
    <property type="entry name" value="His_kinase_dom"/>
</dbReference>
<dbReference type="InterPro" id="IPR029016">
    <property type="entry name" value="GAF-like_dom_sf"/>
</dbReference>
<keyword evidence="6" id="KW-0418">Kinase</keyword>
<dbReference type="SMART" id="SM00065">
    <property type="entry name" value="GAF"/>
    <property type="match status" value="3"/>
</dbReference>
<dbReference type="SMART" id="SM00091">
    <property type="entry name" value="PAS"/>
    <property type="match status" value="1"/>
</dbReference>
<comment type="similarity">
    <text evidence="2">In the N-terminal section; belongs to the phytochrome family.</text>
</comment>
<dbReference type="InterPro" id="IPR004358">
    <property type="entry name" value="Sig_transdc_His_kin-like_C"/>
</dbReference>
<dbReference type="InterPro" id="IPR003661">
    <property type="entry name" value="HisK_dim/P_dom"/>
</dbReference>
<evidence type="ECO:0000256" key="8">
    <source>
        <dbReference type="SAM" id="Coils"/>
    </source>
</evidence>
<dbReference type="CDD" id="cd00130">
    <property type="entry name" value="PAS"/>
    <property type="match status" value="1"/>
</dbReference>
<gene>
    <name evidence="12" type="ORF">PMG71_14305</name>
</gene>
<feature type="coiled-coil region" evidence="8">
    <location>
        <begin position="417"/>
        <end position="456"/>
    </location>
</feature>
<feature type="domain" description="Phytochrome chromophore attachment site" evidence="9">
    <location>
        <begin position="464"/>
        <end position="603"/>
    </location>
</feature>
<dbReference type="SUPFAM" id="SSF55785">
    <property type="entry name" value="PYP-like sensor domain (PAS domain)"/>
    <property type="match status" value="1"/>
</dbReference>
<feature type="domain" description="Phytochrome chromophore attachment site" evidence="9">
    <location>
        <begin position="61"/>
        <end position="200"/>
    </location>
</feature>
<dbReference type="InterPro" id="IPR016132">
    <property type="entry name" value="Phyto_chromo_attachment"/>
</dbReference>
<dbReference type="PANTHER" id="PTHR43047:SF72">
    <property type="entry name" value="OSMOSENSING HISTIDINE PROTEIN KINASE SLN1"/>
    <property type="match status" value="1"/>
</dbReference>
<comment type="catalytic activity">
    <reaction evidence="1">
        <text>ATP + protein L-histidine = ADP + protein N-phospho-L-histidine.</text>
        <dbReference type="EC" id="2.7.13.3"/>
    </reaction>
</comment>
<feature type="coiled-coil region" evidence="8">
    <location>
        <begin position="6"/>
        <end position="33"/>
    </location>
</feature>
<dbReference type="InterPro" id="IPR036097">
    <property type="entry name" value="HisK_dim/P_sf"/>
</dbReference>
<dbReference type="InterPro" id="IPR003594">
    <property type="entry name" value="HATPase_dom"/>
</dbReference>
<dbReference type="PROSITE" id="PS50109">
    <property type="entry name" value="HIS_KIN"/>
    <property type="match status" value="1"/>
</dbReference>
<sequence>MSDEYIVVKASEYTALQEEIERLRERVWELEKQTQSQPEPIQVAQEQALLAVITRIRQSLDVETIFQSTAREVRQLLNADRVGMYQFGENSHYQWGKFVSEDVLPPFPSTLAARIEDHCFGDLYAQYYQEGRIWACNDIYAQNLNPCHIEILAKFQVRANLVVPLLKGERLWGLLCIHQCGTLRCWQPQEIEFVSHIAVHLGVALQQAEVLAVQKQQSEQLAQAVAQAVEREQAIAAVITKIRQSLDLNTIFRTTTEEVRQLLKADRVVIYRFNEDWSGEFVVDSVDQNWKSLILWQQENSNLNMNISECSLKTLQDLAIADTYVQETQGQLFKQGQLFRVCADIYTRNFSPCYIQALESYQARAYAIVAIYQHQRLWGLLAAFQNSGPRDWQEIEINFLIQISSQLGVAIQQAQLLAQTQRRSSELQSTLEAQLKQRADELAEEAERERAIAQVIDKIRRTLDLETIFQTAATEVRQLLNADRVAIFEFDQQSHCNQGEFVSEDVLPRFESTLTKKVHDYCFSCNHALHYKQGKIQAVSDIYTANLSPCYFDILNQFQIRANLVLPLVKGEKLWGLLCIHQCSEPRTWQPKEIEFTHKIAIQLGVALQQAELLYQAQKRSIELRTTLADLNAIVDNLADGLLVTDTQGRVTRFNPAFLSMFNLESWQLKGQNIWTIFSPELDDLIQSIQNRNQEIITLDVKLGNNREGQALATSIIKEGEGTEGDQCMGSVILIRDVTVEREVDRMKTDFLNTVSHELRTPLTSVLGFAEMIQEKLEEIIFPVTSQENRKVKRAVLAVSSNIEIIISEAERLTYLINDVLDIAKMESGRVDWNIQAVEPQVILDRAISVTSSLIEGNNLQLIKKIDPNLPVIEVDTDRLIQVMINLISNAVKFTEEGTITCEAQVVDNFLLISISDTGIGIAPEHQDTVFERFKQVGDILTNKPKGTGLGLAICKQIIEYHGGKIWVESALNQGSKFSCLLPIDPEVVRTHIEEFND</sequence>
<feature type="domain" description="Phytochrome chromophore attachment site" evidence="9">
    <location>
        <begin position="247"/>
        <end position="406"/>
    </location>
</feature>
<dbReference type="RefSeq" id="WP_283754361.1">
    <property type="nucleotide sequence ID" value="NZ_JAQOSP010000092.1"/>
</dbReference>
<dbReference type="Pfam" id="PF00512">
    <property type="entry name" value="HisKA"/>
    <property type="match status" value="1"/>
</dbReference>
<evidence type="ECO:0000256" key="4">
    <source>
        <dbReference type="ARBA" id="ARBA00022553"/>
    </source>
</evidence>
<dbReference type="EMBL" id="JAQOSP010000092">
    <property type="protein sequence ID" value="MDJ1170600.1"/>
    <property type="molecule type" value="Genomic_DNA"/>
</dbReference>
<dbReference type="PROSITE" id="PS50046">
    <property type="entry name" value="PHYTOCHROME_2"/>
    <property type="match status" value="3"/>
</dbReference>
<evidence type="ECO:0000259" key="9">
    <source>
        <dbReference type="PROSITE" id="PS50046"/>
    </source>
</evidence>
<dbReference type="InterPro" id="IPR013767">
    <property type="entry name" value="PAS_fold"/>
</dbReference>
<accession>A0ABT7AUQ9</accession>
<dbReference type="Gene3D" id="3.30.565.10">
    <property type="entry name" value="Histidine kinase-like ATPase, C-terminal domain"/>
    <property type="match status" value="1"/>
</dbReference>
<dbReference type="CDD" id="cd00082">
    <property type="entry name" value="HisKA"/>
    <property type="match status" value="1"/>
</dbReference>
<dbReference type="Gene3D" id="3.30.450.20">
    <property type="entry name" value="PAS domain"/>
    <property type="match status" value="1"/>
</dbReference>
<evidence type="ECO:0000256" key="2">
    <source>
        <dbReference type="ARBA" id="ARBA00006402"/>
    </source>
</evidence>
<dbReference type="EC" id="2.7.13.3" evidence="3"/>
<dbReference type="SMART" id="SM00388">
    <property type="entry name" value="HisKA"/>
    <property type="match status" value="1"/>
</dbReference>
<evidence type="ECO:0000313" key="13">
    <source>
        <dbReference type="Proteomes" id="UP001235303"/>
    </source>
</evidence>
<dbReference type="InterPro" id="IPR035965">
    <property type="entry name" value="PAS-like_dom_sf"/>
</dbReference>
<evidence type="ECO:0000256" key="1">
    <source>
        <dbReference type="ARBA" id="ARBA00000085"/>
    </source>
</evidence>
<evidence type="ECO:0000259" key="10">
    <source>
        <dbReference type="PROSITE" id="PS50109"/>
    </source>
</evidence>
<evidence type="ECO:0000313" key="12">
    <source>
        <dbReference type="EMBL" id="MDJ1170600.1"/>
    </source>
</evidence>
<keyword evidence="4" id="KW-0597">Phosphoprotein</keyword>
<dbReference type="NCBIfam" id="TIGR00229">
    <property type="entry name" value="sensory_box"/>
    <property type="match status" value="1"/>
</dbReference>
<dbReference type="CDD" id="cd16922">
    <property type="entry name" value="HATPase_EvgS-ArcB-TorS-like"/>
    <property type="match status" value="1"/>
</dbReference>
<dbReference type="InterPro" id="IPR000014">
    <property type="entry name" value="PAS"/>
</dbReference>
<dbReference type="SUPFAM" id="SSF55874">
    <property type="entry name" value="ATPase domain of HSP90 chaperone/DNA topoisomerase II/histidine kinase"/>
    <property type="match status" value="1"/>
</dbReference>
<dbReference type="SUPFAM" id="SSF47384">
    <property type="entry name" value="Homodimeric domain of signal transducing histidine kinase"/>
    <property type="match status" value="1"/>
</dbReference>
<evidence type="ECO:0000256" key="3">
    <source>
        <dbReference type="ARBA" id="ARBA00012438"/>
    </source>
</evidence>
<feature type="domain" description="Histidine kinase" evidence="10">
    <location>
        <begin position="754"/>
        <end position="986"/>
    </location>
</feature>
<evidence type="ECO:0000259" key="11">
    <source>
        <dbReference type="PROSITE" id="PS50112"/>
    </source>
</evidence>
<dbReference type="Gene3D" id="1.10.287.130">
    <property type="match status" value="1"/>
</dbReference>
<dbReference type="SMART" id="SM00387">
    <property type="entry name" value="HATPase_c"/>
    <property type="match status" value="1"/>
</dbReference>
<dbReference type="Pfam" id="PF01590">
    <property type="entry name" value="GAF"/>
    <property type="match status" value="3"/>
</dbReference>
<organism evidence="12 13">
    <name type="scientific">Roseofilum acuticapitatum BLCC-M154</name>
    <dbReference type="NCBI Taxonomy" id="3022444"/>
    <lineage>
        <taxon>Bacteria</taxon>
        <taxon>Bacillati</taxon>
        <taxon>Cyanobacteriota</taxon>
        <taxon>Cyanophyceae</taxon>
        <taxon>Desertifilales</taxon>
        <taxon>Desertifilaceae</taxon>
        <taxon>Roseofilum</taxon>
        <taxon>Roseofilum acuticapitatum</taxon>
    </lineage>
</organism>
<evidence type="ECO:0000256" key="7">
    <source>
        <dbReference type="ARBA" id="ARBA00023012"/>
    </source>
</evidence>
<evidence type="ECO:0000256" key="5">
    <source>
        <dbReference type="ARBA" id="ARBA00022679"/>
    </source>
</evidence>
<dbReference type="PANTHER" id="PTHR43047">
    <property type="entry name" value="TWO-COMPONENT HISTIDINE PROTEIN KINASE"/>
    <property type="match status" value="1"/>
</dbReference>
<dbReference type="Gene3D" id="3.30.450.40">
    <property type="match status" value="3"/>
</dbReference>
<proteinExistence type="inferred from homology"/>
<dbReference type="SUPFAM" id="SSF55781">
    <property type="entry name" value="GAF domain-like"/>
    <property type="match status" value="3"/>
</dbReference>
<reference evidence="12 13" key="1">
    <citation type="submission" date="2023-01" db="EMBL/GenBank/DDBJ databases">
        <title>Novel diversity within Roseofilum (Cyanobacteria; Desertifilaceae) from marine benthic mats with descriptions of four novel species.</title>
        <authorList>
            <person name="Wang Y."/>
            <person name="Berthold D.E."/>
            <person name="Hu J."/>
            <person name="Lefler F.W."/>
            <person name="Laughinghouse H.D. IV."/>
        </authorList>
    </citation>
    <scope>NUCLEOTIDE SEQUENCE [LARGE SCALE GENOMIC DNA]</scope>
    <source>
        <strain evidence="12 13">BLCC-M154</strain>
    </source>
</reference>
<dbReference type="InterPro" id="IPR036890">
    <property type="entry name" value="HATPase_C_sf"/>
</dbReference>
<keyword evidence="13" id="KW-1185">Reference proteome</keyword>
<dbReference type="InterPro" id="IPR003018">
    <property type="entry name" value="GAF"/>
</dbReference>
<dbReference type="PROSITE" id="PS50112">
    <property type="entry name" value="PAS"/>
    <property type="match status" value="1"/>
</dbReference>
<dbReference type="PRINTS" id="PR00344">
    <property type="entry name" value="BCTRLSENSOR"/>
</dbReference>
<protein>
    <recommendedName>
        <fullName evidence="3">histidine kinase</fullName>
        <ecNumber evidence="3">2.7.13.3</ecNumber>
    </recommendedName>
</protein>
<feature type="domain" description="PAS" evidence="11">
    <location>
        <begin position="627"/>
        <end position="681"/>
    </location>
</feature>
<comment type="caution">
    <text evidence="12">The sequence shown here is derived from an EMBL/GenBank/DDBJ whole genome shotgun (WGS) entry which is preliminary data.</text>
</comment>
<keyword evidence="7" id="KW-0902">Two-component regulatory system</keyword>
<dbReference type="Proteomes" id="UP001235303">
    <property type="component" value="Unassembled WGS sequence"/>
</dbReference>